<dbReference type="GO" id="GO:0005634">
    <property type="term" value="C:nucleus"/>
    <property type="evidence" value="ECO:0007669"/>
    <property type="project" value="UniProtKB-SubCell"/>
</dbReference>
<keyword evidence="2" id="KW-0805">Transcription regulation</keyword>
<dbReference type="PANTHER" id="PTHR31221">
    <property type="entry name" value="WRKY TRANSCRIPTION FACTOR PROTEIN 1-RELATED"/>
    <property type="match status" value="1"/>
</dbReference>
<dbReference type="InterPro" id="IPR044810">
    <property type="entry name" value="WRKY_plant"/>
</dbReference>
<evidence type="ECO:0000313" key="8">
    <source>
        <dbReference type="EMBL" id="KAF9681969.1"/>
    </source>
</evidence>
<accession>A0A835K3X3</accession>
<dbReference type="OrthoDB" id="693960at2759"/>
<dbReference type="Pfam" id="PF03106">
    <property type="entry name" value="WRKY"/>
    <property type="match status" value="2"/>
</dbReference>
<dbReference type="PROSITE" id="PS50811">
    <property type="entry name" value="WRKY"/>
    <property type="match status" value="1"/>
</dbReference>
<dbReference type="InterPro" id="IPR036576">
    <property type="entry name" value="WRKY_dom_sf"/>
</dbReference>
<evidence type="ECO:0000256" key="6">
    <source>
        <dbReference type="SAM" id="MobiDB-lite"/>
    </source>
</evidence>
<evidence type="ECO:0000259" key="7">
    <source>
        <dbReference type="PROSITE" id="PS50811"/>
    </source>
</evidence>
<gene>
    <name evidence="8" type="ORF">SADUNF_Sadunf05G0058600</name>
</gene>
<evidence type="ECO:0000256" key="2">
    <source>
        <dbReference type="ARBA" id="ARBA00023015"/>
    </source>
</evidence>
<dbReference type="AlphaFoldDB" id="A0A835K3X3"/>
<evidence type="ECO:0000256" key="4">
    <source>
        <dbReference type="ARBA" id="ARBA00023163"/>
    </source>
</evidence>
<dbReference type="EMBL" id="JADGMS010000005">
    <property type="protein sequence ID" value="KAF9681969.1"/>
    <property type="molecule type" value="Genomic_DNA"/>
</dbReference>
<proteinExistence type="predicted"/>
<keyword evidence="3" id="KW-0238">DNA-binding</keyword>
<dbReference type="SUPFAM" id="SSF118290">
    <property type="entry name" value="WRKY DNA-binding domain"/>
    <property type="match status" value="1"/>
</dbReference>
<dbReference type="GO" id="GO:0043565">
    <property type="term" value="F:sequence-specific DNA binding"/>
    <property type="evidence" value="ECO:0007669"/>
    <property type="project" value="InterPro"/>
</dbReference>
<protein>
    <recommendedName>
        <fullName evidence="7">WRKY domain-containing protein</fullName>
    </recommendedName>
</protein>
<comment type="subcellular location">
    <subcellularLocation>
        <location evidence="1">Nucleus</location>
    </subcellularLocation>
</comment>
<comment type="caution">
    <text evidence="8">The sequence shown here is derived from an EMBL/GenBank/DDBJ whole genome shotgun (WGS) entry which is preliminary data.</text>
</comment>
<dbReference type="Proteomes" id="UP000657918">
    <property type="component" value="Unassembled WGS sequence"/>
</dbReference>
<feature type="compositionally biased region" description="Low complexity" evidence="6">
    <location>
        <begin position="82"/>
        <end position="93"/>
    </location>
</feature>
<evidence type="ECO:0000256" key="1">
    <source>
        <dbReference type="ARBA" id="ARBA00004123"/>
    </source>
</evidence>
<dbReference type="GO" id="GO:0003700">
    <property type="term" value="F:DNA-binding transcription factor activity"/>
    <property type="evidence" value="ECO:0007669"/>
    <property type="project" value="InterPro"/>
</dbReference>
<dbReference type="PANTHER" id="PTHR31221:SF283">
    <property type="entry name" value="WRKY DOMAIN-CONTAINING PROTEIN"/>
    <property type="match status" value="1"/>
</dbReference>
<organism evidence="8 9">
    <name type="scientific">Salix dunnii</name>
    <dbReference type="NCBI Taxonomy" id="1413687"/>
    <lineage>
        <taxon>Eukaryota</taxon>
        <taxon>Viridiplantae</taxon>
        <taxon>Streptophyta</taxon>
        <taxon>Embryophyta</taxon>
        <taxon>Tracheophyta</taxon>
        <taxon>Spermatophyta</taxon>
        <taxon>Magnoliopsida</taxon>
        <taxon>eudicotyledons</taxon>
        <taxon>Gunneridae</taxon>
        <taxon>Pentapetalae</taxon>
        <taxon>rosids</taxon>
        <taxon>fabids</taxon>
        <taxon>Malpighiales</taxon>
        <taxon>Salicaceae</taxon>
        <taxon>Saliceae</taxon>
        <taxon>Salix</taxon>
    </lineage>
</organism>
<keyword evidence="9" id="KW-1185">Reference proteome</keyword>
<evidence type="ECO:0000256" key="5">
    <source>
        <dbReference type="ARBA" id="ARBA00023242"/>
    </source>
</evidence>
<sequence>MPTIFYPCPSLSGLLVKPRSPTLLHAMDFPDENPNHYHSYFREGFDPPATEFQVSDYLVLDNGFVEDDSSSQSMASPEQVPGGSSTGYSGATSRNNSMQNGVKKNKIEGGHRVAFRTKSELEVMDDGFKWRKYGKKSVKNSPNPRQNDYFDFISSLDFHRNYYKCSSGGCDVKKIVERDREDSTYVITTYDGVHNHESPCMVLYNNQMPMAVPQAWTLQDSSPHSSSSS</sequence>
<dbReference type="SMART" id="SM00774">
    <property type="entry name" value="WRKY"/>
    <property type="match status" value="1"/>
</dbReference>
<dbReference type="InterPro" id="IPR003657">
    <property type="entry name" value="WRKY_dom"/>
</dbReference>
<feature type="region of interest" description="Disordered" evidence="6">
    <location>
        <begin position="67"/>
        <end position="109"/>
    </location>
</feature>
<name>A0A835K3X3_9ROSI</name>
<feature type="domain" description="WRKY" evidence="7">
    <location>
        <begin position="119"/>
        <end position="199"/>
    </location>
</feature>
<evidence type="ECO:0000256" key="3">
    <source>
        <dbReference type="ARBA" id="ARBA00023125"/>
    </source>
</evidence>
<keyword evidence="4" id="KW-0804">Transcription</keyword>
<dbReference type="Gene3D" id="2.20.25.80">
    <property type="entry name" value="WRKY domain"/>
    <property type="match status" value="1"/>
</dbReference>
<reference evidence="8 9" key="1">
    <citation type="submission" date="2020-10" db="EMBL/GenBank/DDBJ databases">
        <title>Plant Genome Project.</title>
        <authorList>
            <person name="Zhang R.-G."/>
        </authorList>
    </citation>
    <scope>NUCLEOTIDE SEQUENCE [LARGE SCALE GENOMIC DNA]</scope>
    <source>
        <strain evidence="8">FAFU-HL-1</strain>
        <tissue evidence="8">Leaf</tissue>
    </source>
</reference>
<evidence type="ECO:0000313" key="9">
    <source>
        <dbReference type="Proteomes" id="UP000657918"/>
    </source>
</evidence>
<keyword evidence="5" id="KW-0539">Nucleus</keyword>